<evidence type="ECO:0000313" key="5">
    <source>
        <dbReference type="EMBL" id="KAK5091341.1"/>
    </source>
</evidence>
<dbReference type="InterPro" id="IPR042238">
    <property type="entry name" value="Rad28/ERCC8/Ckn1/ATCSA-1"/>
</dbReference>
<dbReference type="PANTHER" id="PTHR46202">
    <property type="entry name" value="DNA EXCISION REPAIR PROTEIN ERCC-8"/>
    <property type="match status" value="1"/>
</dbReference>
<evidence type="ECO:0000313" key="6">
    <source>
        <dbReference type="Proteomes" id="UP001309876"/>
    </source>
</evidence>
<dbReference type="AlphaFoldDB" id="A0AAN7T9C9"/>
<feature type="compositionally biased region" description="Basic and acidic residues" evidence="4">
    <location>
        <begin position="419"/>
        <end position="430"/>
    </location>
</feature>
<reference evidence="5 6" key="1">
    <citation type="submission" date="2023-08" db="EMBL/GenBank/DDBJ databases">
        <title>Black Yeasts Isolated from many extreme environments.</title>
        <authorList>
            <person name="Coleine C."/>
            <person name="Stajich J.E."/>
            <person name="Selbmann L."/>
        </authorList>
    </citation>
    <scope>NUCLEOTIDE SEQUENCE [LARGE SCALE GENOMIC DNA]</scope>
    <source>
        <strain evidence="5 6">CCFEE 5910</strain>
    </source>
</reference>
<name>A0AAN7T9C9_9EURO</name>
<dbReference type="PROSITE" id="PS50294">
    <property type="entry name" value="WD_REPEATS_REGION"/>
    <property type="match status" value="1"/>
</dbReference>
<accession>A0AAN7T9C9</accession>
<dbReference type="SUPFAM" id="SSF50978">
    <property type="entry name" value="WD40 repeat-like"/>
    <property type="match status" value="1"/>
</dbReference>
<dbReference type="InterPro" id="IPR001680">
    <property type="entry name" value="WD40_rpt"/>
</dbReference>
<sequence>MKTKFVLPAQHQHRHDNLSRIKRALWDLEQESKVSGMSNGEAATYRPVSSTSRVNQASHSHSITSLSIYPFDPTPTTLLSTSYDQSLLLTQITPTDLTPLHKFPLDFATYCHAVSPVPDASGLVAVGTAHPAPRLIDLRSALATHALPGHSGAIYSLAWHPRQAHVLISSSSSGQILCFDIRRASPAFASFDVDDSLGVVDPENTFSRPVLDYNHRAHGDAITAILFNHDGSKLISASQDQRIRVWDVKTGRNDLVHFGPRIRNSRHGEFKPILAPVGTSGIKAGQETLFWPNDDGRGEIFMQDLREGSLLRVLRTQGILQVVPGAGSARRGRGKKSAAAEIQNVNKITSGGRINSLAFRPVRSEEGYGGTVEMYSAHGDGRIYAWKPRLEPGIDEDEVTGEISGDEGEEQGISTPIKRKTEEEVDEERRSKRKRQLIQGLVEGLTKRPVTFS</sequence>
<proteinExistence type="predicted"/>
<dbReference type="Gene3D" id="2.130.10.10">
    <property type="entry name" value="YVTN repeat-like/Quinoprotein amine dehydrogenase"/>
    <property type="match status" value="1"/>
</dbReference>
<feature type="region of interest" description="Disordered" evidence="4">
    <location>
        <begin position="398"/>
        <end position="436"/>
    </location>
</feature>
<dbReference type="GO" id="GO:0006283">
    <property type="term" value="P:transcription-coupled nucleotide-excision repair"/>
    <property type="evidence" value="ECO:0007669"/>
    <property type="project" value="InterPro"/>
</dbReference>
<comment type="caution">
    <text evidence="5">The sequence shown here is derived from an EMBL/GenBank/DDBJ whole genome shotgun (WGS) entry which is preliminary data.</text>
</comment>
<evidence type="ECO:0000256" key="1">
    <source>
        <dbReference type="ARBA" id="ARBA00022574"/>
    </source>
</evidence>
<dbReference type="InterPro" id="IPR019775">
    <property type="entry name" value="WD40_repeat_CS"/>
</dbReference>
<dbReference type="PANTHER" id="PTHR46202:SF1">
    <property type="entry name" value="DNA EXCISION REPAIR PROTEIN ERCC-8"/>
    <property type="match status" value="1"/>
</dbReference>
<organism evidence="5 6">
    <name type="scientific">Lithohypha guttulata</name>
    <dbReference type="NCBI Taxonomy" id="1690604"/>
    <lineage>
        <taxon>Eukaryota</taxon>
        <taxon>Fungi</taxon>
        <taxon>Dikarya</taxon>
        <taxon>Ascomycota</taxon>
        <taxon>Pezizomycotina</taxon>
        <taxon>Eurotiomycetes</taxon>
        <taxon>Chaetothyriomycetidae</taxon>
        <taxon>Chaetothyriales</taxon>
        <taxon>Trichomeriaceae</taxon>
        <taxon>Lithohypha</taxon>
    </lineage>
</organism>
<evidence type="ECO:0000256" key="2">
    <source>
        <dbReference type="ARBA" id="ARBA00022737"/>
    </source>
</evidence>
<dbReference type="PROSITE" id="PS50082">
    <property type="entry name" value="WD_REPEATS_2"/>
    <property type="match status" value="2"/>
</dbReference>
<gene>
    <name evidence="5" type="ORF">LTR05_001524</name>
</gene>
<dbReference type="EMBL" id="JAVRRJ010000001">
    <property type="protein sequence ID" value="KAK5091341.1"/>
    <property type="molecule type" value="Genomic_DNA"/>
</dbReference>
<feature type="compositionally biased region" description="Acidic residues" evidence="4">
    <location>
        <begin position="398"/>
        <end position="410"/>
    </location>
</feature>
<keyword evidence="2" id="KW-0677">Repeat</keyword>
<dbReference type="GO" id="GO:0000109">
    <property type="term" value="C:nucleotide-excision repair complex"/>
    <property type="evidence" value="ECO:0007669"/>
    <property type="project" value="TreeGrafter"/>
</dbReference>
<feature type="region of interest" description="Disordered" evidence="4">
    <location>
        <begin position="37"/>
        <end position="56"/>
    </location>
</feature>
<dbReference type="Pfam" id="PF00400">
    <property type="entry name" value="WD40"/>
    <property type="match status" value="3"/>
</dbReference>
<dbReference type="GO" id="GO:0031464">
    <property type="term" value="C:Cul4A-RING E3 ubiquitin ligase complex"/>
    <property type="evidence" value="ECO:0007669"/>
    <property type="project" value="TreeGrafter"/>
</dbReference>
<feature type="compositionally biased region" description="Polar residues" evidence="4">
    <location>
        <begin position="47"/>
        <end position="56"/>
    </location>
</feature>
<dbReference type="PROSITE" id="PS00678">
    <property type="entry name" value="WD_REPEATS_1"/>
    <property type="match status" value="1"/>
</dbReference>
<evidence type="ECO:0000256" key="4">
    <source>
        <dbReference type="SAM" id="MobiDB-lite"/>
    </source>
</evidence>
<feature type="repeat" description="WD" evidence="3">
    <location>
        <begin position="147"/>
        <end position="189"/>
    </location>
</feature>
<dbReference type="SMART" id="SM00320">
    <property type="entry name" value="WD40"/>
    <property type="match status" value="4"/>
</dbReference>
<keyword evidence="1 3" id="KW-0853">WD repeat</keyword>
<dbReference type="GO" id="GO:0043161">
    <property type="term" value="P:proteasome-mediated ubiquitin-dependent protein catabolic process"/>
    <property type="evidence" value="ECO:0007669"/>
    <property type="project" value="TreeGrafter"/>
</dbReference>
<evidence type="ECO:0000256" key="3">
    <source>
        <dbReference type="PROSITE-ProRule" id="PRU00221"/>
    </source>
</evidence>
<protein>
    <submittedName>
        <fullName evidence="5">Uncharacterized protein</fullName>
    </submittedName>
</protein>
<dbReference type="InterPro" id="IPR036322">
    <property type="entry name" value="WD40_repeat_dom_sf"/>
</dbReference>
<feature type="repeat" description="WD" evidence="3">
    <location>
        <begin position="215"/>
        <end position="256"/>
    </location>
</feature>
<dbReference type="InterPro" id="IPR015943">
    <property type="entry name" value="WD40/YVTN_repeat-like_dom_sf"/>
</dbReference>
<dbReference type="Proteomes" id="UP001309876">
    <property type="component" value="Unassembled WGS sequence"/>
</dbReference>
<dbReference type="GO" id="GO:0000209">
    <property type="term" value="P:protein polyubiquitination"/>
    <property type="evidence" value="ECO:0007669"/>
    <property type="project" value="TreeGrafter"/>
</dbReference>
<keyword evidence="6" id="KW-1185">Reference proteome</keyword>